<dbReference type="Gene3D" id="2.60.40.2610">
    <property type="entry name" value="Outer membrane usher protein FimD, plug domain"/>
    <property type="match status" value="1"/>
</dbReference>
<comment type="caution">
    <text evidence="12">The sequence shown here is derived from an EMBL/GenBank/DDBJ whole genome shotgun (WGS) entry which is preliminary data.</text>
</comment>
<dbReference type="InterPro" id="IPR000015">
    <property type="entry name" value="Fimb_usher"/>
</dbReference>
<dbReference type="RefSeq" id="WP_310824511.1">
    <property type="nucleotide sequence ID" value="NZ_JAQGEC010000002.1"/>
</dbReference>
<name>A0AAE4DL68_9ENTR</name>
<organism evidence="12 13">
    <name type="scientific">Pseudenterobacter timonensis</name>
    <dbReference type="NCBI Taxonomy" id="1755099"/>
    <lineage>
        <taxon>Bacteria</taxon>
        <taxon>Pseudomonadati</taxon>
        <taxon>Pseudomonadota</taxon>
        <taxon>Gammaproteobacteria</taxon>
        <taxon>Enterobacterales</taxon>
        <taxon>Enterobacteriaceae</taxon>
        <taxon>Pseudenterobacter</taxon>
    </lineage>
</organism>
<dbReference type="InterPro" id="IPR025949">
    <property type="entry name" value="PapC-like_C"/>
</dbReference>
<dbReference type="InterPro" id="IPR037224">
    <property type="entry name" value="PapC_N_sf"/>
</dbReference>
<feature type="chain" id="PRO_5041966229" evidence="9">
    <location>
        <begin position="30"/>
        <end position="861"/>
    </location>
</feature>
<comment type="similarity">
    <text evidence="2">Belongs to the fimbrial export usher family.</text>
</comment>
<dbReference type="Gene3D" id="2.60.40.3110">
    <property type="match status" value="1"/>
</dbReference>
<keyword evidence="4" id="KW-1134">Transmembrane beta strand</keyword>
<accession>A0AAE4DL68</accession>
<keyword evidence="5" id="KW-0812">Transmembrane</keyword>
<dbReference type="Pfam" id="PF13953">
    <property type="entry name" value="PapC_C"/>
    <property type="match status" value="1"/>
</dbReference>
<evidence type="ECO:0000259" key="10">
    <source>
        <dbReference type="Pfam" id="PF13953"/>
    </source>
</evidence>
<dbReference type="InterPro" id="IPR025885">
    <property type="entry name" value="PapC_N"/>
</dbReference>
<dbReference type="FunFam" id="2.60.40.3110:FF:000001">
    <property type="entry name" value="Putative fimbrial outer membrane usher"/>
    <property type="match status" value="1"/>
</dbReference>
<evidence type="ECO:0000313" key="12">
    <source>
        <dbReference type="EMBL" id="MDR9889173.1"/>
    </source>
</evidence>
<comment type="subcellular location">
    <subcellularLocation>
        <location evidence="1">Cell outer membrane</location>
        <topology evidence="1">Multi-pass membrane protein</topology>
    </subcellularLocation>
</comment>
<dbReference type="GO" id="GO:0009297">
    <property type="term" value="P:pilus assembly"/>
    <property type="evidence" value="ECO:0007669"/>
    <property type="project" value="InterPro"/>
</dbReference>
<dbReference type="GO" id="GO:0015473">
    <property type="term" value="F:fimbrial usher porin activity"/>
    <property type="evidence" value="ECO:0007669"/>
    <property type="project" value="InterPro"/>
</dbReference>
<feature type="signal peptide" evidence="9">
    <location>
        <begin position="1"/>
        <end position="29"/>
    </location>
</feature>
<sequence length="861" mass="94517">MKNHNKYFRKNFLAAAVAGFCSISHSSEAMEHTGALPENHLSEVLPDPGNGDVEFISDVLMLQNNQPVDISRFSKRDFLLPGKYYASIRINGSEVGNENIEIKTQADNSGYVCITPELLKAIPLAWERINETETARLPNSDGCTELLSGIPNARVEFDAGEQILDITLPQKYLHRSARGLVNPELWDSGIPAAFLSYGLNAWISQSSHYDYKSLFASLNTGFNLGAWYFRHNGSYSWSDDGKKDYQSLNTYAQRDIPLIKGRLLVGQSNTTGRVFDSLPFSGVQIASDERMYPASLRGYAPEIRGMARTNAKVTVRQNNAIIYETTVSPGEFLINDLYPTGFGGDLAVTVREADGNENYFLVPYTAMPQLIRPGSYRYSFTAGKLRQLNLRDKPELYEATWQHGLSNYLTGYTGWQQSDGYYAAQAGMALGTQAGAISLDITQSHASFSGNPNGQEYSHKTLSGQSYRLSYSKFIPRTGTNLTLATYRFSTQGYYDLATAMMTKDLLARGYDEQRLKRSKSRYTLTASQSLPEGLGQFYASASLQNYWNSEDTDKQFQVGYSNSWNSVTYGLNVNRTYTWYGKSDTSWLLSLSFPLGTAGDTHVPSARLEAGRNNDGSWSEAASLSGTVGKDNQYSYGLTARNTSGATGSSLYGNGQWRTPYTYLNASSSFGNHYQSQSFGANGSVILHSGGATLSPYTSDTWALIEARGAEGARVSSYPGISIDNAGYAAVPYLNAYELNEVAIDPKNATNNVGFDSTSRKVAPYAGAIVKVKYNTQTGVPVLISARWKGEPVPFGADLSNEKGNYIATVGQAGQIFARLEPGAHVLKLKAGTQGECKMKVIISKDDSAINMKKEVLECY</sequence>
<dbReference type="Pfam" id="PF00577">
    <property type="entry name" value="Usher"/>
    <property type="match status" value="1"/>
</dbReference>
<dbReference type="SUPFAM" id="SSF141729">
    <property type="entry name" value="FimD N-terminal domain-like"/>
    <property type="match status" value="1"/>
</dbReference>
<evidence type="ECO:0000259" key="11">
    <source>
        <dbReference type="Pfam" id="PF13954"/>
    </source>
</evidence>
<gene>
    <name evidence="12" type="ORF">O7047_02855</name>
</gene>
<feature type="domain" description="PapC N-terminal" evidence="11">
    <location>
        <begin position="55"/>
        <end position="201"/>
    </location>
</feature>
<dbReference type="AlphaFoldDB" id="A0AAE4DL68"/>
<proteinExistence type="inferred from homology"/>
<keyword evidence="6 9" id="KW-0732">Signal</keyword>
<dbReference type="InterPro" id="IPR042186">
    <property type="entry name" value="FimD_plug_dom"/>
</dbReference>
<keyword evidence="8" id="KW-0998">Cell outer membrane</keyword>
<dbReference type="Pfam" id="PF13954">
    <property type="entry name" value="PapC_N"/>
    <property type="match status" value="1"/>
</dbReference>
<dbReference type="GO" id="GO:0009279">
    <property type="term" value="C:cell outer membrane"/>
    <property type="evidence" value="ECO:0007669"/>
    <property type="project" value="UniProtKB-SubCell"/>
</dbReference>
<dbReference type="EMBL" id="JAQGEC010000002">
    <property type="protein sequence ID" value="MDR9889173.1"/>
    <property type="molecule type" value="Genomic_DNA"/>
</dbReference>
<keyword evidence="7" id="KW-0472">Membrane</keyword>
<evidence type="ECO:0000256" key="3">
    <source>
        <dbReference type="ARBA" id="ARBA00022448"/>
    </source>
</evidence>
<dbReference type="Proteomes" id="UP001248822">
    <property type="component" value="Unassembled WGS sequence"/>
</dbReference>
<dbReference type="Gene3D" id="3.10.20.410">
    <property type="match status" value="1"/>
</dbReference>
<dbReference type="PANTHER" id="PTHR30451">
    <property type="entry name" value="OUTER MEMBRANE USHER PROTEIN"/>
    <property type="match status" value="1"/>
</dbReference>
<evidence type="ECO:0000256" key="8">
    <source>
        <dbReference type="ARBA" id="ARBA00023237"/>
    </source>
</evidence>
<evidence type="ECO:0000256" key="2">
    <source>
        <dbReference type="ARBA" id="ARBA00008064"/>
    </source>
</evidence>
<dbReference type="Gene3D" id="2.60.40.2070">
    <property type="match status" value="1"/>
</dbReference>
<keyword evidence="3" id="KW-0813">Transport</keyword>
<dbReference type="PANTHER" id="PTHR30451:SF20">
    <property type="entry name" value="FIMBRIAE USHER"/>
    <property type="match status" value="1"/>
</dbReference>
<evidence type="ECO:0000256" key="1">
    <source>
        <dbReference type="ARBA" id="ARBA00004571"/>
    </source>
</evidence>
<dbReference type="InterPro" id="IPR043142">
    <property type="entry name" value="PapC-like_C_sf"/>
</dbReference>
<evidence type="ECO:0000256" key="5">
    <source>
        <dbReference type="ARBA" id="ARBA00022692"/>
    </source>
</evidence>
<evidence type="ECO:0000256" key="7">
    <source>
        <dbReference type="ARBA" id="ARBA00023136"/>
    </source>
</evidence>
<feature type="domain" description="PapC-like C-terminal" evidence="10">
    <location>
        <begin position="790"/>
        <end position="841"/>
    </location>
</feature>
<evidence type="ECO:0000256" key="4">
    <source>
        <dbReference type="ARBA" id="ARBA00022452"/>
    </source>
</evidence>
<protein>
    <submittedName>
        <fullName evidence="12">Fimbrial biogenesis outer membrane usher protein</fullName>
    </submittedName>
</protein>
<evidence type="ECO:0000256" key="6">
    <source>
        <dbReference type="ARBA" id="ARBA00022729"/>
    </source>
</evidence>
<reference evidence="12" key="1">
    <citation type="submission" date="2022-12" db="EMBL/GenBank/DDBJ databases">
        <title>NDM-1 containing novel ST 2018 Pseudenterobacter timonensis.</title>
        <authorList>
            <person name="Halder G."/>
            <person name="Mandal S."/>
            <person name="Dutta S."/>
        </authorList>
    </citation>
    <scope>NUCLEOTIDE SEQUENCE</scope>
    <source>
        <strain evidence="12">CNCI147</strain>
    </source>
</reference>
<evidence type="ECO:0000313" key="13">
    <source>
        <dbReference type="Proteomes" id="UP001248822"/>
    </source>
</evidence>
<evidence type="ECO:0000256" key="9">
    <source>
        <dbReference type="SAM" id="SignalP"/>
    </source>
</evidence>